<feature type="binding site" evidence="5">
    <location>
        <position position="37"/>
    </location>
    <ligand>
        <name>AMP</name>
        <dbReference type="ChEBI" id="CHEBI:456215"/>
    </ligand>
</feature>
<gene>
    <name evidence="5 8" type="primary">adk</name>
    <name evidence="8" type="ORF">ADICEAN_03110</name>
</gene>
<dbReference type="NCBIfam" id="NF011105">
    <property type="entry name" value="PRK14532.1"/>
    <property type="match status" value="1"/>
</dbReference>
<comment type="similarity">
    <text evidence="5 6">Belongs to the adenylate kinase family.</text>
</comment>
<organism evidence="8 9">
    <name type="scientific">Cesiribacter andamanensis AMV16</name>
    <dbReference type="NCBI Taxonomy" id="1279009"/>
    <lineage>
        <taxon>Bacteria</taxon>
        <taxon>Pseudomonadati</taxon>
        <taxon>Bacteroidota</taxon>
        <taxon>Cytophagia</taxon>
        <taxon>Cytophagales</taxon>
        <taxon>Cesiribacteraceae</taxon>
        <taxon>Cesiribacter</taxon>
    </lineage>
</organism>
<sequence>MLNIVLFGAPGAGKGTQSQKLIEKYNLLHLSTGDIFRKHLSEGTELGKEARQYMDNGKLVPDAVVINMVRDKIESNQGVNGFIFDGFPRTVPQAQALDQMLQELGLDISCMVALDVPEEELKRRIAERGKVSGRADDQDPAKINTRIQVYRDETLPVAEYYKKQHKFVGVDGVGSIDEIFEAICSKVEAYC</sequence>
<comment type="catalytic activity">
    <reaction evidence="5 7">
        <text>AMP + ATP = 2 ADP</text>
        <dbReference type="Rhea" id="RHEA:12973"/>
        <dbReference type="ChEBI" id="CHEBI:30616"/>
        <dbReference type="ChEBI" id="CHEBI:456215"/>
        <dbReference type="ChEBI" id="CHEBI:456216"/>
        <dbReference type="EC" id="2.7.4.3"/>
    </reaction>
</comment>
<dbReference type="GO" id="GO:0005737">
    <property type="term" value="C:cytoplasm"/>
    <property type="evidence" value="ECO:0007669"/>
    <property type="project" value="UniProtKB-SubCell"/>
</dbReference>
<keyword evidence="9" id="KW-1185">Reference proteome</keyword>
<keyword evidence="5" id="KW-0963">Cytoplasm</keyword>
<dbReference type="Proteomes" id="UP000011910">
    <property type="component" value="Unassembled WGS sequence"/>
</dbReference>
<dbReference type="CDD" id="cd01428">
    <property type="entry name" value="ADK"/>
    <property type="match status" value="1"/>
</dbReference>
<feature type="binding site" evidence="5">
    <location>
        <begin position="58"/>
        <end position="60"/>
    </location>
    <ligand>
        <name>AMP</name>
        <dbReference type="ChEBI" id="CHEBI:456215"/>
    </ligand>
</feature>
<dbReference type="InterPro" id="IPR000850">
    <property type="entry name" value="Adenylat/UMP-CMP_kin"/>
</dbReference>
<comment type="domain">
    <text evidence="5">Consists of three domains, a large central CORE domain and two small peripheral domains, NMPbind and LID, which undergo movements during catalysis. The LID domain closes over the site of phosphoryl transfer upon ATP binding. Assembling and dissambling the active center during each catalytic cycle provides an effective means to prevent ATP hydrolysis.</text>
</comment>
<evidence type="ECO:0000256" key="3">
    <source>
        <dbReference type="ARBA" id="ARBA00022741"/>
    </source>
</evidence>
<dbReference type="PRINTS" id="PR00094">
    <property type="entry name" value="ADENYLTKNASE"/>
</dbReference>
<keyword evidence="1 5" id="KW-0808">Transferase</keyword>
<comment type="caution">
    <text evidence="5">Lacks conserved residue(s) required for the propagation of feature annotation.</text>
</comment>
<feature type="binding site" evidence="5">
    <location>
        <position position="32"/>
    </location>
    <ligand>
        <name>AMP</name>
        <dbReference type="ChEBI" id="CHEBI:456215"/>
    </ligand>
</feature>
<dbReference type="GO" id="GO:0004017">
    <property type="term" value="F:AMP kinase activity"/>
    <property type="evidence" value="ECO:0007669"/>
    <property type="project" value="UniProtKB-UniRule"/>
</dbReference>
<feature type="binding site" evidence="5">
    <location>
        <begin position="86"/>
        <end position="89"/>
    </location>
    <ligand>
        <name>AMP</name>
        <dbReference type="ChEBI" id="CHEBI:456215"/>
    </ligand>
</feature>
<dbReference type="SUPFAM" id="SSF52540">
    <property type="entry name" value="P-loop containing nucleoside triphosphate hydrolases"/>
    <property type="match status" value="1"/>
</dbReference>
<feature type="binding site" evidence="5">
    <location>
        <position position="93"/>
    </location>
    <ligand>
        <name>AMP</name>
        <dbReference type="ChEBI" id="CHEBI:456215"/>
    </ligand>
</feature>
<dbReference type="RefSeq" id="WP_009196495.1">
    <property type="nucleotide sequence ID" value="NZ_AODQ01000092.1"/>
</dbReference>
<dbReference type="PANTHER" id="PTHR23359">
    <property type="entry name" value="NUCLEOTIDE KINASE"/>
    <property type="match status" value="1"/>
</dbReference>
<evidence type="ECO:0000256" key="5">
    <source>
        <dbReference type="HAMAP-Rule" id="MF_00235"/>
    </source>
</evidence>
<dbReference type="InterPro" id="IPR027417">
    <property type="entry name" value="P-loop_NTPase"/>
</dbReference>
<dbReference type="GO" id="GO:0005524">
    <property type="term" value="F:ATP binding"/>
    <property type="evidence" value="ECO:0007669"/>
    <property type="project" value="UniProtKB-UniRule"/>
</dbReference>
<protein>
    <recommendedName>
        <fullName evidence="5 7">Adenylate kinase</fullName>
        <shortName evidence="5">AK</shortName>
        <ecNumber evidence="5 7">2.7.4.3</ecNumber>
    </recommendedName>
    <alternativeName>
        <fullName evidence="5">ATP-AMP transphosphorylase</fullName>
    </alternativeName>
    <alternativeName>
        <fullName evidence="5">ATP:AMP phosphotransferase</fullName>
    </alternativeName>
    <alternativeName>
        <fullName evidence="5">Adenylate monophosphate kinase</fullName>
    </alternativeName>
</protein>
<dbReference type="EMBL" id="AODQ01000092">
    <property type="protein sequence ID" value="EMR01751.1"/>
    <property type="molecule type" value="Genomic_DNA"/>
</dbReference>
<evidence type="ECO:0000256" key="1">
    <source>
        <dbReference type="ARBA" id="ARBA00022679"/>
    </source>
</evidence>
<comment type="subunit">
    <text evidence="5 7">Monomer.</text>
</comment>
<dbReference type="Pfam" id="PF00406">
    <property type="entry name" value="ADK"/>
    <property type="match status" value="1"/>
</dbReference>
<dbReference type="Gene3D" id="3.40.50.300">
    <property type="entry name" value="P-loop containing nucleotide triphosphate hydrolases"/>
    <property type="match status" value="1"/>
</dbReference>
<dbReference type="OrthoDB" id="9805030at2"/>
<evidence type="ECO:0000256" key="2">
    <source>
        <dbReference type="ARBA" id="ARBA00022727"/>
    </source>
</evidence>
<comment type="subcellular location">
    <subcellularLocation>
        <location evidence="5 7">Cytoplasm</location>
    </subcellularLocation>
</comment>
<comment type="function">
    <text evidence="5">Catalyzes the reversible transfer of the terminal phosphate group between ATP and AMP. Plays an important role in cellular energy homeostasis and in adenine nucleotide metabolism.</text>
</comment>
<feature type="binding site" evidence="5">
    <location>
        <position position="134"/>
    </location>
    <ligand>
        <name>AMP</name>
        <dbReference type="ChEBI" id="CHEBI:456215"/>
    </ligand>
</feature>
<dbReference type="STRING" id="1279009.ADICEAN_03110"/>
<dbReference type="AlphaFoldDB" id="M7N3G3"/>
<keyword evidence="2 5" id="KW-0545">Nucleotide biosynthesis</keyword>
<dbReference type="NCBIfam" id="NF011100">
    <property type="entry name" value="PRK14527.1"/>
    <property type="match status" value="1"/>
</dbReference>
<dbReference type="EC" id="2.7.4.3" evidence="5 7"/>
<evidence type="ECO:0000313" key="8">
    <source>
        <dbReference type="EMBL" id="EMR01751.1"/>
    </source>
</evidence>
<evidence type="ECO:0000256" key="6">
    <source>
        <dbReference type="RuleBase" id="RU003330"/>
    </source>
</evidence>
<dbReference type="GO" id="GO:0044209">
    <property type="term" value="P:AMP salvage"/>
    <property type="evidence" value="ECO:0007669"/>
    <property type="project" value="UniProtKB-UniRule"/>
</dbReference>
<keyword evidence="4 5" id="KW-0418">Kinase</keyword>
<proteinExistence type="inferred from homology"/>
<evidence type="ECO:0000313" key="9">
    <source>
        <dbReference type="Proteomes" id="UP000011910"/>
    </source>
</evidence>
<feature type="binding site" evidence="5">
    <location>
        <position position="128"/>
    </location>
    <ligand>
        <name>ATP</name>
        <dbReference type="ChEBI" id="CHEBI:30616"/>
    </ligand>
</feature>
<dbReference type="PROSITE" id="PS00113">
    <property type="entry name" value="ADENYLATE_KINASE"/>
    <property type="match status" value="1"/>
</dbReference>
<name>M7N3G3_9BACT</name>
<reference evidence="8 9" key="1">
    <citation type="journal article" date="2013" name="Genome Announc.">
        <title>Draft Genome Sequence of Cesiribacter andamanensis Strain AMV16T, Isolated from a Soil Sample from a Mud Volcano in the Andaman Islands, India.</title>
        <authorList>
            <person name="Shivaji S."/>
            <person name="Ara S."/>
            <person name="Begum Z."/>
            <person name="Srinivas T.N."/>
            <person name="Singh A."/>
            <person name="Kumar Pinnaka A."/>
        </authorList>
    </citation>
    <scope>NUCLEOTIDE SEQUENCE [LARGE SCALE GENOMIC DNA]</scope>
    <source>
        <strain evidence="8 9">AMV16</strain>
    </source>
</reference>
<evidence type="ECO:0000256" key="4">
    <source>
        <dbReference type="ARBA" id="ARBA00022777"/>
    </source>
</evidence>
<keyword evidence="3 5" id="KW-0547">Nucleotide-binding</keyword>
<feature type="binding site" evidence="5">
    <location>
        <begin position="11"/>
        <end position="16"/>
    </location>
    <ligand>
        <name>ATP</name>
        <dbReference type="ChEBI" id="CHEBI:30616"/>
    </ligand>
</feature>
<feature type="binding site" evidence="5">
    <location>
        <position position="174"/>
    </location>
    <ligand>
        <name>ATP</name>
        <dbReference type="ChEBI" id="CHEBI:30616"/>
    </ligand>
</feature>
<dbReference type="PATRIC" id="fig|1279009.4.peg.3156"/>
<feature type="binding site" evidence="5">
    <location>
        <position position="146"/>
    </location>
    <ligand>
        <name>AMP</name>
        <dbReference type="ChEBI" id="CHEBI:456215"/>
    </ligand>
</feature>
<dbReference type="HAMAP" id="MF_00235">
    <property type="entry name" value="Adenylate_kinase_Adk"/>
    <property type="match status" value="1"/>
</dbReference>
<dbReference type="UniPathway" id="UPA00588">
    <property type="reaction ID" value="UER00649"/>
</dbReference>
<dbReference type="eggNOG" id="COG0563">
    <property type="taxonomic scope" value="Bacteria"/>
</dbReference>
<keyword evidence="5 7" id="KW-0067">ATP-binding</keyword>
<evidence type="ECO:0000256" key="7">
    <source>
        <dbReference type="RuleBase" id="RU003331"/>
    </source>
</evidence>
<dbReference type="NCBIfam" id="NF011104">
    <property type="entry name" value="PRK14531.1"/>
    <property type="match status" value="1"/>
</dbReference>
<comment type="pathway">
    <text evidence="5">Purine metabolism; AMP biosynthesis via salvage pathway; AMP from ADP: step 1/1.</text>
</comment>
<dbReference type="NCBIfam" id="NF001381">
    <property type="entry name" value="PRK00279.1-3"/>
    <property type="match status" value="1"/>
</dbReference>
<dbReference type="NCBIfam" id="NF011101">
    <property type="entry name" value="PRK14528.1"/>
    <property type="match status" value="1"/>
</dbReference>
<accession>M7N3G3</accession>
<dbReference type="InterPro" id="IPR033690">
    <property type="entry name" value="Adenylat_kinase_CS"/>
</dbReference>
<comment type="caution">
    <text evidence="8">The sequence shown here is derived from an EMBL/GenBank/DDBJ whole genome shotgun (WGS) entry which is preliminary data.</text>
</comment>
<feature type="region of interest" description="NMP" evidence="5">
    <location>
        <begin position="31"/>
        <end position="60"/>
    </location>
</feature>
<dbReference type="NCBIfam" id="TIGR01351">
    <property type="entry name" value="adk"/>
    <property type="match status" value="1"/>
</dbReference>
<dbReference type="InterPro" id="IPR006259">
    <property type="entry name" value="Adenyl_kin_sub"/>
</dbReference>